<gene>
    <name evidence="2" type="ORF">GCM10010269_08130</name>
</gene>
<feature type="region of interest" description="Disordered" evidence="1">
    <location>
        <begin position="1"/>
        <end position="84"/>
    </location>
</feature>
<sequence length="84" mass="9042">MERRAAPTALTRKYGPGCGPGWSGPGCGRRGRRLRRRDGKGQGSCPRADRTPHLCETLSRDPARPSATAPDSTAVRNRPGQHGH</sequence>
<comment type="caution">
    <text evidence="2">The sequence shown here is derived from an EMBL/GenBank/DDBJ whole genome shotgun (WGS) entry which is preliminary data.</text>
</comment>
<dbReference type="Proteomes" id="UP000606194">
    <property type="component" value="Unassembled WGS sequence"/>
</dbReference>
<dbReference type="AlphaFoldDB" id="A0A918FSI9"/>
<evidence type="ECO:0000313" key="3">
    <source>
        <dbReference type="Proteomes" id="UP000606194"/>
    </source>
</evidence>
<feature type="compositionally biased region" description="Gly residues" evidence="1">
    <location>
        <begin position="16"/>
        <end position="28"/>
    </location>
</feature>
<accession>A0A918FSI9</accession>
<name>A0A918FSI9_9ACTN</name>
<organism evidence="2 3">
    <name type="scientific">Streptomyces humidus</name>
    <dbReference type="NCBI Taxonomy" id="52259"/>
    <lineage>
        <taxon>Bacteria</taxon>
        <taxon>Bacillati</taxon>
        <taxon>Actinomycetota</taxon>
        <taxon>Actinomycetes</taxon>
        <taxon>Kitasatosporales</taxon>
        <taxon>Streptomycetaceae</taxon>
        <taxon>Streptomyces</taxon>
    </lineage>
</organism>
<protein>
    <submittedName>
        <fullName evidence="2">Uncharacterized protein</fullName>
    </submittedName>
</protein>
<feature type="compositionally biased region" description="Basic and acidic residues" evidence="1">
    <location>
        <begin position="47"/>
        <end position="63"/>
    </location>
</feature>
<keyword evidence="3" id="KW-1185">Reference proteome</keyword>
<evidence type="ECO:0000256" key="1">
    <source>
        <dbReference type="SAM" id="MobiDB-lite"/>
    </source>
</evidence>
<reference evidence="2" key="1">
    <citation type="journal article" date="2014" name="Int. J. Syst. Evol. Microbiol.">
        <title>Complete genome sequence of Corynebacterium casei LMG S-19264T (=DSM 44701T), isolated from a smear-ripened cheese.</title>
        <authorList>
            <consortium name="US DOE Joint Genome Institute (JGI-PGF)"/>
            <person name="Walter F."/>
            <person name="Albersmeier A."/>
            <person name="Kalinowski J."/>
            <person name="Ruckert C."/>
        </authorList>
    </citation>
    <scope>NUCLEOTIDE SEQUENCE</scope>
    <source>
        <strain evidence="2">JCM 4386</strain>
    </source>
</reference>
<dbReference type="EMBL" id="BMTL01000003">
    <property type="protein sequence ID" value="GGR71583.1"/>
    <property type="molecule type" value="Genomic_DNA"/>
</dbReference>
<reference evidence="2" key="2">
    <citation type="submission" date="2020-09" db="EMBL/GenBank/DDBJ databases">
        <authorList>
            <person name="Sun Q."/>
            <person name="Ohkuma M."/>
        </authorList>
    </citation>
    <scope>NUCLEOTIDE SEQUENCE</scope>
    <source>
        <strain evidence="2">JCM 4386</strain>
    </source>
</reference>
<feature type="compositionally biased region" description="Basic residues" evidence="1">
    <location>
        <begin position="29"/>
        <end position="38"/>
    </location>
</feature>
<proteinExistence type="predicted"/>
<evidence type="ECO:0000313" key="2">
    <source>
        <dbReference type="EMBL" id="GGR71583.1"/>
    </source>
</evidence>